<keyword evidence="2" id="KW-1185">Reference proteome</keyword>
<dbReference type="Proteomes" id="UP000304912">
    <property type="component" value="Chromosome"/>
</dbReference>
<reference evidence="1 2" key="1">
    <citation type="submission" date="2019-04" db="EMBL/GenBank/DDBJ databases">
        <title>Salinimonas iocasae sp. nov., a halophilic bacterium isolated from the outer tube casing of tubeworms in Okinawa Trough.</title>
        <authorList>
            <person name="Zhang H."/>
            <person name="Wang H."/>
            <person name="Li C."/>
        </authorList>
    </citation>
    <scope>NUCLEOTIDE SEQUENCE [LARGE SCALE GENOMIC DNA]</scope>
    <source>
        <strain evidence="1 2">KX18D6</strain>
    </source>
</reference>
<dbReference type="KEGG" id="salk:FBQ74_13260"/>
<gene>
    <name evidence="1" type="ORF">FBQ74_13260</name>
</gene>
<protein>
    <submittedName>
        <fullName evidence="1">Uncharacterized protein</fullName>
    </submittedName>
</protein>
<evidence type="ECO:0000313" key="1">
    <source>
        <dbReference type="EMBL" id="QCZ94376.1"/>
    </source>
</evidence>
<accession>A0A5B7YGA6</accession>
<dbReference type="AlphaFoldDB" id="A0A5B7YGA6"/>
<name>A0A5B7YGA6_9ALTE</name>
<evidence type="ECO:0000313" key="2">
    <source>
        <dbReference type="Proteomes" id="UP000304912"/>
    </source>
</evidence>
<dbReference type="OrthoDB" id="5587990at2"/>
<organism evidence="1 2">
    <name type="scientific">Salinimonas iocasae</name>
    <dbReference type="NCBI Taxonomy" id="2572577"/>
    <lineage>
        <taxon>Bacteria</taxon>
        <taxon>Pseudomonadati</taxon>
        <taxon>Pseudomonadota</taxon>
        <taxon>Gammaproteobacteria</taxon>
        <taxon>Alteromonadales</taxon>
        <taxon>Alteromonadaceae</taxon>
        <taxon>Alteromonas/Salinimonas group</taxon>
        <taxon>Salinimonas</taxon>
    </lineage>
</organism>
<proteinExistence type="predicted"/>
<sequence>MKMSHHAKLRLAQRSLNEQELTVLAGIGQVVEQHGGTSLTTVPKNEKLKWVRAAKEALRLLNTLPEIDTKKRKRIRKVLNRIIERLSAKNQPYFISSNEEDIVITCGYYTVRRLRRDY</sequence>
<dbReference type="EMBL" id="CP039852">
    <property type="protein sequence ID" value="QCZ94376.1"/>
    <property type="molecule type" value="Genomic_DNA"/>
</dbReference>
<dbReference type="RefSeq" id="WP_139757115.1">
    <property type="nucleotide sequence ID" value="NZ_CP039852.1"/>
</dbReference>